<evidence type="ECO:0000313" key="2">
    <source>
        <dbReference type="Proteomes" id="UP000243525"/>
    </source>
</evidence>
<name>A0A2T5C4Q0_9BACT</name>
<accession>A0A2T5C4Q0</accession>
<evidence type="ECO:0000313" key="1">
    <source>
        <dbReference type="EMBL" id="PTN09811.1"/>
    </source>
</evidence>
<dbReference type="RefSeq" id="WP_107821195.1">
    <property type="nucleotide sequence ID" value="NZ_OY782574.1"/>
</dbReference>
<comment type="caution">
    <text evidence="1">The sequence shown here is derived from an EMBL/GenBank/DDBJ whole genome shotgun (WGS) entry which is preliminary data.</text>
</comment>
<sequence length="219" mass="24998">MSLDNLTEHEKAFYDDGFRLGQEAAKHAAEEKVFLSFIGQMYSAIDQLIDSILGMARRQNIPVDCHKGCEYCCHQAVFANSYELHYLGNFINNKFYTPDKDAVIKRAIEKNKHTKKLSEQEVLSYKSPCPLLKEGSCSAYEARPMACRIYLSMKLASCVEFFKNPDNPNSFPQLLEFPLMAGRMMNEGFTAALREKEIEIAEFRMEDGLATMLKYGANR</sequence>
<dbReference type="Pfam" id="PF03692">
    <property type="entry name" value="CxxCxxCC"/>
    <property type="match status" value="1"/>
</dbReference>
<organism evidence="1 2">
    <name type="scientific">Mangrovibacterium marinum</name>
    <dbReference type="NCBI Taxonomy" id="1639118"/>
    <lineage>
        <taxon>Bacteria</taxon>
        <taxon>Pseudomonadati</taxon>
        <taxon>Bacteroidota</taxon>
        <taxon>Bacteroidia</taxon>
        <taxon>Marinilabiliales</taxon>
        <taxon>Prolixibacteraceae</taxon>
        <taxon>Mangrovibacterium</taxon>
    </lineage>
</organism>
<dbReference type="InterPro" id="IPR005358">
    <property type="entry name" value="Puta_zinc/iron-chelating_dom"/>
</dbReference>
<gene>
    <name evidence="1" type="ORF">C8N47_103105</name>
</gene>
<dbReference type="EMBL" id="QAAD01000003">
    <property type="protein sequence ID" value="PTN09811.1"/>
    <property type="molecule type" value="Genomic_DNA"/>
</dbReference>
<reference evidence="1 2" key="1">
    <citation type="submission" date="2018-04" db="EMBL/GenBank/DDBJ databases">
        <title>Genomic Encyclopedia of Archaeal and Bacterial Type Strains, Phase II (KMG-II): from individual species to whole genera.</title>
        <authorList>
            <person name="Goeker M."/>
        </authorList>
    </citation>
    <scope>NUCLEOTIDE SEQUENCE [LARGE SCALE GENOMIC DNA]</scope>
    <source>
        <strain evidence="1 2">DSM 28823</strain>
    </source>
</reference>
<proteinExistence type="predicted"/>
<dbReference type="Proteomes" id="UP000243525">
    <property type="component" value="Unassembled WGS sequence"/>
</dbReference>
<keyword evidence="2" id="KW-1185">Reference proteome</keyword>
<dbReference type="AlphaFoldDB" id="A0A2T5C4Q0"/>
<protein>
    <submittedName>
        <fullName evidence="1">Putative zinc-or iron-chelating protein</fullName>
    </submittedName>
</protein>
<dbReference type="OrthoDB" id="9810361at2"/>